<name>A0ABW2FRG0_9ACTN</name>
<protein>
    <submittedName>
        <fullName evidence="12">CRISPR-associated helicase Cas3</fullName>
    </submittedName>
</protein>
<keyword evidence="6" id="KW-0378">Hydrolase</keyword>
<organism evidence="12 13">
    <name type="scientific">Kitasatospora paranensis</name>
    <dbReference type="NCBI Taxonomy" id="258053"/>
    <lineage>
        <taxon>Bacteria</taxon>
        <taxon>Bacillati</taxon>
        <taxon>Actinomycetota</taxon>
        <taxon>Actinomycetes</taxon>
        <taxon>Kitasatosporales</taxon>
        <taxon>Streptomycetaceae</taxon>
        <taxon>Kitasatospora</taxon>
    </lineage>
</organism>
<evidence type="ECO:0000259" key="10">
    <source>
        <dbReference type="PROSITE" id="PS51192"/>
    </source>
</evidence>
<dbReference type="Pfam" id="PF18395">
    <property type="entry name" value="Cas3_C"/>
    <property type="match status" value="1"/>
</dbReference>
<proteinExistence type="inferred from homology"/>
<keyword evidence="7" id="KW-0347">Helicase</keyword>
<dbReference type="InterPro" id="IPR050547">
    <property type="entry name" value="DEAD_box_RNA_helicases"/>
</dbReference>
<dbReference type="InterPro" id="IPR027417">
    <property type="entry name" value="P-loop_NTPase"/>
</dbReference>
<sequence>MTEETEASRSVAVDPAMAQLDTRLWGKRAGLPGPYPVICHLLDTAAVAGALWDSVLSRGMRAQIANGIGVPEAEARRLITFWAGLHDVGKITPPFQAKVPEEFAALAADAAYSEQATPEQLRHEAATHWSLVEFLSQCGYPEGRVVRRSVGHQVAQLLGGHHGCFGEALQRKHLVNAAAYQPGLGRAAGWRKQRLLHASAVRRLTGAVGTPESILSGQSAVVAAGLVVVADWLASQTDVIEPRMPERGWAGSDADLEQHYERAVAMAPAWVREAGLGRATFPERTFGDQFPFTPNTLQADIAATLPGLATGAGLLLVTAPTGDGKTEAALHAASVMARASGAGGVYFALPTMATADAMYERVRRFADANAEGERALTLLHSMAWLSPAYVPAEDSDGVSPVLSDGHTGTEAGRWLRAARRGLLAPLANGTIDQALTGVLPVRYGFLRLFGLANKVLVVDEAHAYGPWMHSLLVRLLEWLGALGAPVVLLSATLAGRTATSLVDAYRRGAGFQDRSTVEPCYPGWLFVDAANGEVSRPRQVGSDRARTLRVESRRVTWDVREGPVDRPRQGSRRAALRVLLGPVAAEGGCVLVCCTTVEEAQRTFLDLQFALPDLAAREGGLRLLHSRFPAMERQRITAECEAAFGKPQGGASGTRPGSVLVATQIVEQSLDLDFDLVVSDLAPLAQLLQRAGRSKRHPRADRPAWTGDAAEPRLVVLEPVDGEGSVRAPRTWGDVYDAALLFRTSVLVEKLAGNGVAVPDDVQGLVDTVYADDFGAGLADAAQRELRSMDATRVASAVAESQLAEATTVRSPYDVQGDLSCLTDRGSGVMEELLTTRLGADSARAVCVYLRDGGPSLDEDGDIPLPGTALGGRLTSAEIAPIMRHTVPLPGRWLARRTEDNDVPADWRDRPMLADLAVLPMQLGGDGRWTCRLGDREIEISKNLGISADLPNLPHAPRTSH</sequence>
<dbReference type="CDD" id="cd09641">
    <property type="entry name" value="Cas3''_I"/>
    <property type="match status" value="1"/>
</dbReference>
<dbReference type="SUPFAM" id="SSF52540">
    <property type="entry name" value="P-loop containing nucleoside triphosphate hydrolases"/>
    <property type="match status" value="1"/>
</dbReference>
<keyword evidence="4" id="KW-0479">Metal-binding</keyword>
<dbReference type="InterPro" id="IPR006483">
    <property type="entry name" value="CRISPR-assoc_Cas3_HD"/>
</dbReference>
<dbReference type="PANTHER" id="PTHR47963:SF9">
    <property type="entry name" value="CRISPR-ASSOCIATED ENDONUCLEASE_HELICASE CAS3"/>
    <property type="match status" value="1"/>
</dbReference>
<dbReference type="InterPro" id="IPR014001">
    <property type="entry name" value="Helicase_ATP-bd"/>
</dbReference>
<gene>
    <name evidence="12" type="primary">cas3</name>
    <name evidence="12" type="ORF">ACFQMG_02760</name>
</gene>
<dbReference type="SMART" id="SM00487">
    <property type="entry name" value="DEXDc"/>
    <property type="match status" value="1"/>
</dbReference>
<evidence type="ECO:0000256" key="1">
    <source>
        <dbReference type="ARBA" id="ARBA00006847"/>
    </source>
</evidence>
<comment type="similarity">
    <text evidence="1">In the N-terminal section; belongs to the CRISPR-associated nuclease Cas3-HD family.</text>
</comment>
<evidence type="ECO:0000256" key="5">
    <source>
        <dbReference type="ARBA" id="ARBA00022741"/>
    </source>
</evidence>
<dbReference type="PANTHER" id="PTHR47963">
    <property type="entry name" value="DEAD-BOX ATP-DEPENDENT RNA HELICASE 47, MITOCHONDRIAL"/>
    <property type="match status" value="1"/>
</dbReference>
<dbReference type="CDD" id="cd17930">
    <property type="entry name" value="DEXHc_cas3"/>
    <property type="match status" value="1"/>
</dbReference>
<dbReference type="PROSITE" id="PS51643">
    <property type="entry name" value="HD_CAS3"/>
    <property type="match status" value="1"/>
</dbReference>
<dbReference type="Gene3D" id="3.40.50.300">
    <property type="entry name" value="P-loop containing nucleotide triphosphate hydrolases"/>
    <property type="match status" value="2"/>
</dbReference>
<evidence type="ECO:0000256" key="6">
    <source>
        <dbReference type="ARBA" id="ARBA00022801"/>
    </source>
</evidence>
<dbReference type="InterPro" id="IPR006474">
    <property type="entry name" value="Helicase_Cas3_CRISPR-ass_core"/>
</dbReference>
<dbReference type="RefSeq" id="WP_345707889.1">
    <property type="nucleotide sequence ID" value="NZ_BAABKV010000001.1"/>
</dbReference>
<keyword evidence="8" id="KW-0067">ATP-binding</keyword>
<dbReference type="InterPro" id="IPR038257">
    <property type="entry name" value="CRISPR-assoc_Cas3_HD_sf"/>
</dbReference>
<dbReference type="NCBIfam" id="TIGR01596">
    <property type="entry name" value="cas3_HD"/>
    <property type="match status" value="1"/>
</dbReference>
<dbReference type="Gene3D" id="1.10.3210.30">
    <property type="match status" value="1"/>
</dbReference>
<evidence type="ECO:0000256" key="7">
    <source>
        <dbReference type="ARBA" id="ARBA00022806"/>
    </source>
</evidence>
<evidence type="ECO:0000313" key="12">
    <source>
        <dbReference type="EMBL" id="MFC7178481.1"/>
    </source>
</evidence>
<dbReference type="Proteomes" id="UP001596435">
    <property type="component" value="Unassembled WGS sequence"/>
</dbReference>
<reference evidence="13" key="1">
    <citation type="journal article" date="2019" name="Int. J. Syst. Evol. Microbiol.">
        <title>The Global Catalogue of Microorganisms (GCM) 10K type strain sequencing project: providing services to taxonomists for standard genome sequencing and annotation.</title>
        <authorList>
            <consortium name="The Broad Institute Genomics Platform"/>
            <consortium name="The Broad Institute Genome Sequencing Center for Infectious Disease"/>
            <person name="Wu L."/>
            <person name="Ma J."/>
        </authorList>
    </citation>
    <scope>NUCLEOTIDE SEQUENCE [LARGE SCALE GENOMIC DNA]</scope>
    <source>
        <strain evidence="13">CGMCC 1.12859</strain>
    </source>
</reference>
<evidence type="ECO:0000256" key="9">
    <source>
        <dbReference type="ARBA" id="ARBA00023118"/>
    </source>
</evidence>
<comment type="similarity">
    <text evidence="2">In the central section; belongs to the CRISPR-associated helicase Cas3 family.</text>
</comment>
<feature type="domain" description="Helicase ATP-binding" evidence="10">
    <location>
        <begin position="306"/>
        <end position="511"/>
    </location>
</feature>
<accession>A0ABW2FRG0</accession>
<evidence type="ECO:0000313" key="13">
    <source>
        <dbReference type="Proteomes" id="UP001596435"/>
    </source>
</evidence>
<comment type="caution">
    <text evidence="12">The sequence shown here is derived from an EMBL/GenBank/DDBJ whole genome shotgun (WGS) entry which is preliminary data.</text>
</comment>
<keyword evidence="3" id="KW-0540">Nuclease</keyword>
<dbReference type="InterPro" id="IPR054712">
    <property type="entry name" value="Cas3-like_dom"/>
</dbReference>
<dbReference type="PROSITE" id="PS51192">
    <property type="entry name" value="HELICASE_ATP_BIND_1"/>
    <property type="match status" value="1"/>
</dbReference>
<dbReference type="NCBIfam" id="TIGR01587">
    <property type="entry name" value="cas3_core"/>
    <property type="match status" value="1"/>
</dbReference>
<evidence type="ECO:0000256" key="4">
    <source>
        <dbReference type="ARBA" id="ARBA00022723"/>
    </source>
</evidence>
<evidence type="ECO:0000256" key="3">
    <source>
        <dbReference type="ARBA" id="ARBA00022722"/>
    </source>
</evidence>
<dbReference type="InterPro" id="IPR041372">
    <property type="entry name" value="Cas3_C"/>
</dbReference>
<keyword evidence="9" id="KW-0051">Antiviral defense</keyword>
<dbReference type="Pfam" id="PF18019">
    <property type="entry name" value="Cas3_HD"/>
    <property type="match status" value="1"/>
</dbReference>
<keyword evidence="13" id="KW-1185">Reference proteome</keyword>
<evidence type="ECO:0000256" key="2">
    <source>
        <dbReference type="ARBA" id="ARBA00009046"/>
    </source>
</evidence>
<feature type="domain" description="HD Cas3-type" evidence="11">
    <location>
        <begin position="30"/>
        <end position="233"/>
    </location>
</feature>
<dbReference type="Pfam" id="PF22590">
    <property type="entry name" value="Cas3-like_C_2"/>
    <property type="match status" value="1"/>
</dbReference>
<keyword evidence="5" id="KW-0547">Nucleotide-binding</keyword>
<evidence type="ECO:0000256" key="8">
    <source>
        <dbReference type="ARBA" id="ARBA00022840"/>
    </source>
</evidence>
<dbReference type="EMBL" id="JBHTAJ010000004">
    <property type="protein sequence ID" value="MFC7178481.1"/>
    <property type="molecule type" value="Genomic_DNA"/>
</dbReference>
<evidence type="ECO:0000259" key="11">
    <source>
        <dbReference type="PROSITE" id="PS51643"/>
    </source>
</evidence>